<dbReference type="PANTHER" id="PTHR43539">
    <property type="entry name" value="FLAVIN-BINDING MONOOXYGENASE-LIKE PROTEIN (AFU_ORTHOLOGUE AFUA_4G09220)"/>
    <property type="match status" value="1"/>
</dbReference>
<dbReference type="Gene3D" id="3.50.50.60">
    <property type="entry name" value="FAD/NAD(P)-binding domain"/>
    <property type="match status" value="1"/>
</dbReference>
<dbReference type="InterPro" id="IPR036188">
    <property type="entry name" value="FAD/NAD-bd_sf"/>
</dbReference>
<dbReference type="KEGG" id="rid:RIdsm_01624"/>
<dbReference type="InterPro" id="IPR050982">
    <property type="entry name" value="Auxin_biosynth/cation_transpt"/>
</dbReference>
<dbReference type="AlphaFoldDB" id="A0A5P3AC18"/>
<gene>
    <name evidence="3" type="ORF">RIdsm_01624</name>
</gene>
<dbReference type="RefSeq" id="WP_057814199.1">
    <property type="nucleotide sequence ID" value="NZ_CP031598.1"/>
</dbReference>
<dbReference type="SUPFAM" id="SSF51905">
    <property type="entry name" value="FAD/NAD(P)-binding domain"/>
    <property type="match status" value="1"/>
</dbReference>
<protein>
    <submittedName>
        <fullName evidence="3">Pyridine nucleotide-disulfide oxidoreductase</fullName>
    </submittedName>
</protein>
<proteinExistence type="predicted"/>
<dbReference type="InterPro" id="IPR023753">
    <property type="entry name" value="FAD/NAD-binding_dom"/>
</dbReference>
<dbReference type="GO" id="GO:0050660">
    <property type="term" value="F:flavin adenine dinucleotide binding"/>
    <property type="evidence" value="ECO:0007669"/>
    <property type="project" value="TreeGrafter"/>
</dbReference>
<keyword evidence="1" id="KW-0560">Oxidoreductase</keyword>
<dbReference type="Proteomes" id="UP000325785">
    <property type="component" value="Chromosome"/>
</dbReference>
<dbReference type="PRINTS" id="PR00368">
    <property type="entry name" value="FADPNR"/>
</dbReference>
<feature type="domain" description="FAD/NAD(P)-binding" evidence="2">
    <location>
        <begin position="18"/>
        <end position="207"/>
    </location>
</feature>
<dbReference type="EMBL" id="CP031598">
    <property type="protein sequence ID" value="QEW25835.1"/>
    <property type="molecule type" value="Genomic_DNA"/>
</dbReference>
<evidence type="ECO:0000313" key="3">
    <source>
        <dbReference type="EMBL" id="QEW25835.1"/>
    </source>
</evidence>
<name>A0A5P3AC18_9RHOB</name>
<sequence length="504" mass="55370">MKLPAQTYPLQSPAAPLFDLVVIGAGIAGLNALAAAADLLPKDARVALVDANARPGGMWTWIYDHCHLHQPHTAFTVGNMPWNWRRPADYLASRGEVARHLERCYKNLRTRLRVEEHFGQYAQSCQPEGDHQLVRLCLAADGPASELRARRVVWATGYNVPRSAPLSLSSRAVDSVASEDLITALHSRPAAPVYVVGGGKTGMDAIHRIVSGDDRRPVTLIDGTGTTFMRREMLFPKSPRRWWTGVLVADFFRDIALRFDGTNEDAIHDRIAQHYGTAVGAGRRFLFGLLSDAERDTIAGGLSEVIGDHLEDVVDGPEGPEMILRSGAHRPVEPGALIVGCTGQLMRHPRPQAPCLSADGQVLRIVPNATTHFLSTTAAFLMTHAFLSDRMSRMPLYEMDGDALFARSPQAYVAAIAALTYANTIALIETLPARTMMRCGTDLDSVFPIYRRLRALLGIKRYGARRTAWCRAALDEVARRHGVRCGPLRPGVPEDETVRRTRAA</sequence>
<evidence type="ECO:0000313" key="4">
    <source>
        <dbReference type="Proteomes" id="UP000325785"/>
    </source>
</evidence>
<dbReference type="GO" id="GO:0004497">
    <property type="term" value="F:monooxygenase activity"/>
    <property type="evidence" value="ECO:0007669"/>
    <property type="project" value="TreeGrafter"/>
</dbReference>
<organism evidence="3 4">
    <name type="scientific">Roseovarius indicus</name>
    <dbReference type="NCBI Taxonomy" id="540747"/>
    <lineage>
        <taxon>Bacteria</taxon>
        <taxon>Pseudomonadati</taxon>
        <taxon>Pseudomonadota</taxon>
        <taxon>Alphaproteobacteria</taxon>
        <taxon>Rhodobacterales</taxon>
        <taxon>Roseobacteraceae</taxon>
        <taxon>Roseovarius</taxon>
    </lineage>
</organism>
<reference evidence="3 4" key="1">
    <citation type="submission" date="2018-08" db="EMBL/GenBank/DDBJ databases">
        <title>Genetic Globetrotter - A new plasmid hitch-hiking vast phylogenetic and geographic distances.</title>
        <authorList>
            <person name="Vollmers J."/>
            <person name="Petersen J."/>
        </authorList>
    </citation>
    <scope>NUCLEOTIDE SEQUENCE [LARGE SCALE GENOMIC DNA]</scope>
    <source>
        <strain evidence="3 4">DSM 26383</strain>
    </source>
</reference>
<evidence type="ECO:0000259" key="2">
    <source>
        <dbReference type="Pfam" id="PF07992"/>
    </source>
</evidence>
<dbReference type="OrthoDB" id="9773233at2"/>
<accession>A0A5P3AC18</accession>
<dbReference type="Pfam" id="PF07992">
    <property type="entry name" value="Pyr_redox_2"/>
    <property type="match status" value="1"/>
</dbReference>
<dbReference type="PANTHER" id="PTHR43539:SF78">
    <property type="entry name" value="FLAVIN-CONTAINING MONOOXYGENASE"/>
    <property type="match status" value="1"/>
</dbReference>
<evidence type="ECO:0000256" key="1">
    <source>
        <dbReference type="ARBA" id="ARBA00023002"/>
    </source>
</evidence>